<reference evidence="3 4" key="1">
    <citation type="submission" date="2016-11" db="EMBL/GenBank/DDBJ databases">
        <authorList>
            <person name="Jaros S."/>
            <person name="Januszkiewicz K."/>
            <person name="Wedrychowicz H."/>
        </authorList>
    </citation>
    <scope>NUCLEOTIDE SEQUENCE [LARGE SCALE GENOMIC DNA]</scope>
    <source>
        <strain evidence="3 4">CGMCC 4.2025</strain>
    </source>
</reference>
<evidence type="ECO:0000256" key="1">
    <source>
        <dbReference type="SAM" id="MobiDB-lite"/>
    </source>
</evidence>
<evidence type="ECO:0000256" key="2">
    <source>
        <dbReference type="SAM" id="SignalP"/>
    </source>
</evidence>
<sequence length="329" mass="34475">MRHRWSPWTHRTAGLAVVAVLLGAAAGCGSGSGPGPTAGAGRTAADFATLHGGPAHDQLALPVDAYAYTVAERDQLALARSVTTGECLRQFGYAYDFTADKAENALVARRDLMDFGLYGNKRRYNVTDPAVAAAYGYHLVSTVTGVEKAAGSDRHGLGDRSAAEDVVLTGNDPAGTVVSRTPAGRPIPAGGCAGQGNGAFTNRDGTIGDPATITGLRSASFDRSEHDPKVTSALRAWSACLLAKGRRYASPLDDPGFDIESRTVSPAEAAAARADVACKQQTHLTDTWLASEVTYQRQWIAAHPADFRAATAEHDATMKRVVQVIAAAR</sequence>
<proteinExistence type="predicted"/>
<dbReference type="Proteomes" id="UP000184111">
    <property type="component" value="Unassembled WGS sequence"/>
</dbReference>
<feature type="region of interest" description="Disordered" evidence="1">
    <location>
        <begin position="170"/>
        <end position="196"/>
    </location>
</feature>
<evidence type="ECO:0008006" key="5">
    <source>
        <dbReference type="Google" id="ProtNLM"/>
    </source>
</evidence>
<evidence type="ECO:0000313" key="3">
    <source>
        <dbReference type="EMBL" id="SHM59723.1"/>
    </source>
</evidence>
<dbReference type="OrthoDB" id="4800194at2"/>
<protein>
    <recommendedName>
        <fullName evidence="5">Lipoprotein</fullName>
    </recommendedName>
</protein>
<gene>
    <name evidence="3" type="ORF">SAMN05216499_112132</name>
</gene>
<organism evidence="3 4">
    <name type="scientific">Actinacidiphila paucisporea</name>
    <dbReference type="NCBI Taxonomy" id="310782"/>
    <lineage>
        <taxon>Bacteria</taxon>
        <taxon>Bacillati</taxon>
        <taxon>Actinomycetota</taxon>
        <taxon>Actinomycetes</taxon>
        <taxon>Kitasatosporales</taxon>
        <taxon>Streptomycetaceae</taxon>
        <taxon>Actinacidiphila</taxon>
    </lineage>
</organism>
<dbReference type="PROSITE" id="PS51257">
    <property type="entry name" value="PROKAR_LIPOPROTEIN"/>
    <property type="match status" value="1"/>
</dbReference>
<dbReference type="AlphaFoldDB" id="A0A1M7K431"/>
<feature type="signal peptide" evidence="2">
    <location>
        <begin position="1"/>
        <end position="26"/>
    </location>
</feature>
<dbReference type="EMBL" id="FRBI01000012">
    <property type="protein sequence ID" value="SHM59723.1"/>
    <property type="molecule type" value="Genomic_DNA"/>
</dbReference>
<evidence type="ECO:0000313" key="4">
    <source>
        <dbReference type="Proteomes" id="UP000184111"/>
    </source>
</evidence>
<keyword evidence="4" id="KW-1185">Reference proteome</keyword>
<feature type="chain" id="PRO_5039632226" description="Lipoprotein" evidence="2">
    <location>
        <begin position="27"/>
        <end position="329"/>
    </location>
</feature>
<keyword evidence="2" id="KW-0732">Signal</keyword>
<accession>A0A1M7K431</accession>
<name>A0A1M7K431_9ACTN</name>